<evidence type="ECO:0000313" key="1">
    <source>
        <dbReference type="EMBL" id="SVB12615.1"/>
    </source>
</evidence>
<name>A0A382BFM9_9ZZZZ</name>
<feature type="non-terminal residue" evidence="1">
    <location>
        <position position="1"/>
    </location>
</feature>
<dbReference type="AlphaFoldDB" id="A0A382BFM9"/>
<accession>A0A382BFM9</accession>
<dbReference type="EMBL" id="UINC01029612">
    <property type="protein sequence ID" value="SVB12615.1"/>
    <property type="molecule type" value="Genomic_DNA"/>
</dbReference>
<organism evidence="1">
    <name type="scientific">marine metagenome</name>
    <dbReference type="NCBI Taxonomy" id="408172"/>
    <lineage>
        <taxon>unclassified sequences</taxon>
        <taxon>metagenomes</taxon>
        <taxon>ecological metagenomes</taxon>
    </lineage>
</organism>
<reference evidence="1" key="1">
    <citation type="submission" date="2018-05" db="EMBL/GenBank/DDBJ databases">
        <authorList>
            <person name="Lanie J.A."/>
            <person name="Ng W.-L."/>
            <person name="Kazmierczak K.M."/>
            <person name="Andrzejewski T.M."/>
            <person name="Davidsen T.M."/>
            <person name="Wayne K.J."/>
            <person name="Tettelin H."/>
            <person name="Glass J.I."/>
            <person name="Rusch D."/>
            <person name="Podicherti R."/>
            <person name="Tsui H.-C.T."/>
            <person name="Winkler M.E."/>
        </authorList>
    </citation>
    <scope>NUCLEOTIDE SEQUENCE</scope>
</reference>
<sequence length="79" mass="7969">VIPTVWSSPAEIEAHASLTVTDAVALTDPDVAVIVAMPFATEVTRPVAETVATATADVAQVTVEPSTTSSFASVTVAVS</sequence>
<protein>
    <submittedName>
        <fullName evidence="1">Uncharacterized protein</fullName>
    </submittedName>
</protein>
<gene>
    <name evidence="1" type="ORF">METZ01_LOCUS165469</name>
</gene>
<proteinExistence type="predicted"/>